<dbReference type="Pfam" id="PF00566">
    <property type="entry name" value="RabGAP-TBC"/>
    <property type="match status" value="1"/>
</dbReference>
<dbReference type="SMART" id="SM00164">
    <property type="entry name" value="TBC"/>
    <property type="match status" value="1"/>
</dbReference>
<feature type="region of interest" description="Disordered" evidence="2">
    <location>
        <begin position="549"/>
        <end position="778"/>
    </location>
</feature>
<dbReference type="SUPFAM" id="SSF47923">
    <property type="entry name" value="Ypt/Rab-GAP domain of gyp1p"/>
    <property type="match status" value="2"/>
</dbReference>
<feature type="compositionally biased region" description="Polar residues" evidence="2">
    <location>
        <begin position="671"/>
        <end position="685"/>
    </location>
</feature>
<evidence type="ECO:0000313" key="5">
    <source>
        <dbReference type="Proteomes" id="UP000800092"/>
    </source>
</evidence>
<dbReference type="GO" id="GO:0005096">
    <property type="term" value="F:GTPase activator activity"/>
    <property type="evidence" value="ECO:0007669"/>
    <property type="project" value="UniProtKB-KW"/>
</dbReference>
<reference evidence="4" key="1">
    <citation type="journal article" date="2020" name="Stud. Mycol.">
        <title>101 Dothideomycetes genomes: a test case for predicting lifestyles and emergence of pathogens.</title>
        <authorList>
            <person name="Haridas S."/>
            <person name="Albert R."/>
            <person name="Binder M."/>
            <person name="Bloem J."/>
            <person name="Labutti K."/>
            <person name="Salamov A."/>
            <person name="Andreopoulos B."/>
            <person name="Baker S."/>
            <person name="Barry K."/>
            <person name="Bills G."/>
            <person name="Bluhm B."/>
            <person name="Cannon C."/>
            <person name="Castanera R."/>
            <person name="Culley D."/>
            <person name="Daum C."/>
            <person name="Ezra D."/>
            <person name="Gonzalez J."/>
            <person name="Henrissat B."/>
            <person name="Kuo A."/>
            <person name="Liang C."/>
            <person name="Lipzen A."/>
            <person name="Lutzoni F."/>
            <person name="Magnuson J."/>
            <person name="Mondo S."/>
            <person name="Nolan M."/>
            <person name="Ohm R."/>
            <person name="Pangilinan J."/>
            <person name="Park H.-J."/>
            <person name="Ramirez L."/>
            <person name="Alfaro M."/>
            <person name="Sun H."/>
            <person name="Tritt A."/>
            <person name="Yoshinaga Y."/>
            <person name="Zwiers L.-H."/>
            <person name="Turgeon B."/>
            <person name="Goodwin S."/>
            <person name="Spatafora J."/>
            <person name="Crous P."/>
            <person name="Grigoriev I."/>
        </authorList>
    </citation>
    <scope>NUCLEOTIDE SEQUENCE</scope>
    <source>
        <strain evidence="4">Tuck. ex Michener</strain>
    </source>
</reference>
<feature type="compositionally biased region" description="Polar residues" evidence="2">
    <location>
        <begin position="565"/>
        <end position="577"/>
    </location>
</feature>
<feature type="domain" description="Rab-GAP TBC" evidence="3">
    <location>
        <begin position="35"/>
        <end position="300"/>
    </location>
</feature>
<dbReference type="FunFam" id="1.10.8.270:FF:000031">
    <property type="entry name" value="TBC1 domain family member 5"/>
    <property type="match status" value="1"/>
</dbReference>
<dbReference type="PANTHER" id="PTHR22957:SF337">
    <property type="entry name" value="TBC1 DOMAIN FAMILY MEMBER 5"/>
    <property type="match status" value="1"/>
</dbReference>
<dbReference type="EMBL" id="ML991781">
    <property type="protein sequence ID" value="KAF2237175.1"/>
    <property type="molecule type" value="Genomic_DNA"/>
</dbReference>
<dbReference type="PANTHER" id="PTHR22957">
    <property type="entry name" value="TBC1 DOMAIN FAMILY MEMBER GTPASE-ACTIVATING PROTEIN"/>
    <property type="match status" value="1"/>
</dbReference>
<dbReference type="Gene3D" id="1.10.472.80">
    <property type="entry name" value="Ypt/Rab-GAP domain of gyp1p, domain 3"/>
    <property type="match status" value="1"/>
</dbReference>
<dbReference type="Gene3D" id="1.10.8.270">
    <property type="entry name" value="putative rabgap domain of human tbc1 domain family member 14 like domains"/>
    <property type="match status" value="1"/>
</dbReference>
<evidence type="ECO:0000313" key="4">
    <source>
        <dbReference type="EMBL" id="KAF2237175.1"/>
    </source>
</evidence>
<proteinExistence type="predicted"/>
<sequence length="778" mass="85994">MRPYGDAAKCWPELTKFISLSDLKNAVKDSQSDHASIQGLRSVFWKIFLLFQTLDRTTWPKRLQDSRAAYTSLRAHFLRSIEHPDELESAIDPLTESEESPWAALRQDEALRAEILQDVDRCMPENLYFRQPTTQNMLLDILFIFSKLNPDVSYRQGMHELLAPVLWVIERDAIAQDAPRRGQDHEIFTLFDSRYIEHDTFTLFGLMMQSAKTFYETGSSQGKSSANTEAPMVLLCKRVFEDYLPRVDPDLASHLHEISILPQVFLMHLTQYRRWVRLLFGREFPFDDMLQMWDIIFAEDPTLEIVDLVCIVMLLRIRWQLTEADYSTALTLLLRYPEPSDAQGARTFVSDAIFLKSHFHSDGGSHIVHKHTGRHLPLVSQAGTVSASPDIPVFTVSKRSRSPPKTAKRSSQPVGQVGLEGLLQDAARGVFKRGEKWGVNQAVRDAVGEVRKNVQGLQAARGSPRGKSSESTEASKNPEKLLRKISRLEERNRTLAKMLEGAVAELWNHQKSVTETKESEGDSVNALSMAIARVQFVQVYLEDSSMKLPEDDTQIAKPPSDKEPPNQTDVAQQNSAESKLDRDLDDDSSALEKPPTPAAKSSDPERPDPDPPQTHHRQKSKPTPVTTSSHSPPPPPSANTHPATAPSTQPSFPPSQSQFSASSSPPPAPTNLNASRPSLAQSSFSWMLGSASDDSGARRASSFISASPFPAERRRMHAAGNSRTDFLFGDEGSGSDGFEGVGTSGGKGGGKGKGKPGGGKAEEGRSEVFDLGEMGSAG</sequence>
<feature type="compositionally biased region" description="Basic residues" evidence="2">
    <location>
        <begin position="398"/>
        <end position="408"/>
    </location>
</feature>
<protein>
    <submittedName>
        <fullName evidence="4">RabGAP/TBC</fullName>
    </submittedName>
</protein>
<dbReference type="OrthoDB" id="27140at2759"/>
<feature type="region of interest" description="Disordered" evidence="2">
    <location>
        <begin position="454"/>
        <end position="481"/>
    </location>
</feature>
<dbReference type="InterPro" id="IPR000195">
    <property type="entry name" value="Rab-GAP-TBC_dom"/>
</dbReference>
<evidence type="ECO:0000256" key="1">
    <source>
        <dbReference type="ARBA" id="ARBA00022468"/>
    </source>
</evidence>
<name>A0A6A6HGE3_VIRVR</name>
<dbReference type="InterPro" id="IPR035969">
    <property type="entry name" value="Rab-GAP_TBC_sf"/>
</dbReference>
<dbReference type="PROSITE" id="PS50086">
    <property type="entry name" value="TBC_RABGAP"/>
    <property type="match status" value="1"/>
</dbReference>
<keyword evidence="1" id="KW-0343">GTPase activation</keyword>
<feature type="region of interest" description="Disordered" evidence="2">
    <location>
        <begin position="397"/>
        <end position="416"/>
    </location>
</feature>
<dbReference type="AlphaFoldDB" id="A0A6A6HGE3"/>
<feature type="compositionally biased region" description="Low complexity" evidence="2">
    <location>
        <begin position="621"/>
        <end position="630"/>
    </location>
</feature>
<feature type="compositionally biased region" description="Low complexity" evidence="2">
    <location>
        <begin position="689"/>
        <end position="710"/>
    </location>
</feature>
<evidence type="ECO:0000259" key="3">
    <source>
        <dbReference type="PROSITE" id="PS50086"/>
    </source>
</evidence>
<feature type="compositionally biased region" description="Low complexity" evidence="2">
    <location>
        <begin position="638"/>
        <end position="663"/>
    </location>
</feature>
<keyword evidence="5" id="KW-1185">Reference proteome</keyword>
<organism evidence="4 5">
    <name type="scientific">Viridothelium virens</name>
    <name type="common">Speckled blister lichen</name>
    <name type="synonym">Trypethelium virens</name>
    <dbReference type="NCBI Taxonomy" id="1048519"/>
    <lineage>
        <taxon>Eukaryota</taxon>
        <taxon>Fungi</taxon>
        <taxon>Dikarya</taxon>
        <taxon>Ascomycota</taxon>
        <taxon>Pezizomycotina</taxon>
        <taxon>Dothideomycetes</taxon>
        <taxon>Dothideomycetes incertae sedis</taxon>
        <taxon>Trypetheliales</taxon>
        <taxon>Trypetheliaceae</taxon>
        <taxon>Viridothelium</taxon>
    </lineage>
</organism>
<dbReference type="FunFam" id="1.10.472.80:FF:000038">
    <property type="entry name" value="TBC1 domain family member 5"/>
    <property type="match status" value="1"/>
</dbReference>
<gene>
    <name evidence="4" type="ORF">EV356DRAFT_521744</name>
</gene>
<dbReference type="Proteomes" id="UP000800092">
    <property type="component" value="Unassembled WGS sequence"/>
</dbReference>
<feature type="compositionally biased region" description="Gly residues" evidence="2">
    <location>
        <begin position="731"/>
        <end position="759"/>
    </location>
</feature>
<evidence type="ECO:0000256" key="2">
    <source>
        <dbReference type="SAM" id="MobiDB-lite"/>
    </source>
</evidence>
<accession>A0A6A6HGE3</accession>